<reference evidence="1" key="1">
    <citation type="submission" date="2020-05" db="EMBL/GenBank/DDBJ databases">
        <title>Large-scale comparative analyses of tick genomes elucidate their genetic diversity and vector capacities.</title>
        <authorList>
            <person name="Jia N."/>
            <person name="Wang J."/>
            <person name="Shi W."/>
            <person name="Du L."/>
            <person name="Sun Y."/>
            <person name="Zhan W."/>
            <person name="Jiang J."/>
            <person name="Wang Q."/>
            <person name="Zhang B."/>
            <person name="Ji P."/>
            <person name="Sakyi L.B."/>
            <person name="Cui X."/>
            <person name="Yuan T."/>
            <person name="Jiang B."/>
            <person name="Yang W."/>
            <person name="Lam T.T.-Y."/>
            <person name="Chang Q."/>
            <person name="Ding S."/>
            <person name="Wang X."/>
            <person name="Zhu J."/>
            <person name="Ruan X."/>
            <person name="Zhao L."/>
            <person name="Wei J."/>
            <person name="Que T."/>
            <person name="Du C."/>
            <person name="Cheng J."/>
            <person name="Dai P."/>
            <person name="Han X."/>
            <person name="Huang E."/>
            <person name="Gao Y."/>
            <person name="Liu J."/>
            <person name="Shao H."/>
            <person name="Ye R."/>
            <person name="Li L."/>
            <person name="Wei W."/>
            <person name="Wang X."/>
            <person name="Wang C."/>
            <person name="Yang T."/>
            <person name="Huo Q."/>
            <person name="Li W."/>
            <person name="Guo W."/>
            <person name="Chen H."/>
            <person name="Zhou L."/>
            <person name="Ni X."/>
            <person name="Tian J."/>
            <person name="Zhou Y."/>
            <person name="Sheng Y."/>
            <person name="Liu T."/>
            <person name="Pan Y."/>
            <person name="Xia L."/>
            <person name="Li J."/>
            <person name="Zhao F."/>
            <person name="Cao W."/>
        </authorList>
    </citation>
    <scope>NUCLEOTIDE SEQUENCE</scope>
    <source>
        <strain evidence="1">Dsil-2018</strain>
    </source>
</reference>
<sequence>MPRRHSSEGIAAKRTSPTASMTSSGSFQTDPVRHRQAAEAVPPPATSPVSASGNSRSPQPHRPSCSKTTKSLAPSDVAPLAATAVTRSRRSASALASPNTLRPQTAERGTAASPTGRKSGPRIILPYHLRRGLGGAKTTTSPKKPSAITNPASTRSPREHHSSVLFDESEEGKRQGGPTKPTVDARRRSRRQGPRGSIPSLAKSSPSTSSFNGAHRRASSGQTVLSEAVMERLHSLAVEGANRKEKKALCRDAPWRTFATCAFAAVVVIVVMAAYIATHLSSSAQRLGQDSSCNSAGCQLLASEVINRVNSSVDPCDDIEAHVCGPVRWESDLVTDTATEMMRVWMQRGAVYLESKKRPEAAFSLYYACMAPAEESVSQLKAFMRDRGLMWPTYGGAKNDALYVLLDLLINWGVPFWFELSLRRLPNHTRYSMYINHVRMNKWRRQQQVSDDLGRLKEYANLFYDVYGASEEDRSHIGRMLQLEKDMHHIIEPPGVDHKIKRRTLTELQVSISEAALFTKHIPSEIWLQYLNELLQPHQFVLEDYFLVDDIGLSQTMNTLFSKFSNEDMLYTLGWWFAQQFSVVASLDGGVASYGSAAMAAANRPNDCYALAESRFRRQLFLERAHASLGTAGMRQVEGLLSNIRNTTMALLSALSWMDELARKEAVAIVAATEFEAWKPHLADYRDDEDSQEKLLAVGSSGGGRSSWNESQASTKDTNETAPFGDRISDMRLPSPVVPWPRIGEREQTRASSHPTVVQRWIDSAIRYKRQFPKWPLEDTLLHRHLSYTTLVHYDYWWNSAFLQMGALAEPFFFLDGPSSANYGGLGVMVARHLFKAFDYMHGTRLDAKRNIRLWMSRASRQSYERKLACVNDNSWTMAHVAAIEIAHAAAFGAGSERSDEAAATEPKRNWLPGQREDVSPEMVFFLVYCRSTCQSSGLGSSKLSTSIKAYL</sequence>
<gene>
    <name evidence="1" type="ORF">HPB49_006646</name>
</gene>
<evidence type="ECO:0000313" key="1">
    <source>
        <dbReference type="EMBL" id="KAH7949258.1"/>
    </source>
</evidence>
<keyword evidence="2" id="KW-1185">Reference proteome</keyword>
<proteinExistence type="predicted"/>
<accession>A0ACB8CQC0</accession>
<comment type="caution">
    <text evidence="1">The sequence shown here is derived from an EMBL/GenBank/DDBJ whole genome shotgun (WGS) entry which is preliminary data.</text>
</comment>
<organism evidence="1 2">
    <name type="scientific">Dermacentor silvarum</name>
    <name type="common">Tick</name>
    <dbReference type="NCBI Taxonomy" id="543639"/>
    <lineage>
        <taxon>Eukaryota</taxon>
        <taxon>Metazoa</taxon>
        <taxon>Ecdysozoa</taxon>
        <taxon>Arthropoda</taxon>
        <taxon>Chelicerata</taxon>
        <taxon>Arachnida</taxon>
        <taxon>Acari</taxon>
        <taxon>Parasitiformes</taxon>
        <taxon>Ixodida</taxon>
        <taxon>Ixodoidea</taxon>
        <taxon>Ixodidae</taxon>
        <taxon>Rhipicephalinae</taxon>
        <taxon>Dermacentor</taxon>
    </lineage>
</organism>
<name>A0ACB8CQC0_DERSI</name>
<dbReference type="Proteomes" id="UP000821865">
    <property type="component" value="Chromosome 5"/>
</dbReference>
<evidence type="ECO:0000313" key="2">
    <source>
        <dbReference type="Proteomes" id="UP000821865"/>
    </source>
</evidence>
<dbReference type="EMBL" id="CM023474">
    <property type="protein sequence ID" value="KAH7949258.1"/>
    <property type="molecule type" value="Genomic_DNA"/>
</dbReference>
<protein>
    <submittedName>
        <fullName evidence="1">Uncharacterized protein</fullName>
    </submittedName>
</protein>